<accession>A0A919JHH0</accession>
<comment type="caution">
    <text evidence="2">The sequence shown here is derived from an EMBL/GenBank/DDBJ whole genome shotgun (WGS) entry which is preliminary data.</text>
</comment>
<organism evidence="2 3">
    <name type="scientific">Actinoplanes nipponensis</name>
    <dbReference type="NCBI Taxonomy" id="135950"/>
    <lineage>
        <taxon>Bacteria</taxon>
        <taxon>Bacillati</taxon>
        <taxon>Actinomycetota</taxon>
        <taxon>Actinomycetes</taxon>
        <taxon>Micromonosporales</taxon>
        <taxon>Micromonosporaceae</taxon>
        <taxon>Actinoplanes</taxon>
    </lineage>
</organism>
<feature type="region of interest" description="Disordered" evidence="1">
    <location>
        <begin position="1"/>
        <end position="46"/>
    </location>
</feature>
<dbReference type="Proteomes" id="UP000647172">
    <property type="component" value="Unassembled WGS sequence"/>
</dbReference>
<evidence type="ECO:0000313" key="2">
    <source>
        <dbReference type="EMBL" id="GIE49167.1"/>
    </source>
</evidence>
<dbReference type="EMBL" id="BOMQ01000030">
    <property type="protein sequence ID" value="GIE49167.1"/>
    <property type="molecule type" value="Genomic_DNA"/>
</dbReference>
<sequence>MTVAGRMGDDCGRGNGGLGPPARRGGVTRALRGIPGRTREGGGPAMARRTRGFPATAAVRAGWAAALLLVPHRLLRAAGPAPVPAAAVAVARVLGARHLLQAAAGAWAPAGPVTRLGAVVDILHTGSCVAFAAVSPRWRRAALLDALVEAGFAVAGGDGGTARRRR</sequence>
<proteinExistence type="predicted"/>
<dbReference type="AlphaFoldDB" id="A0A919JHH0"/>
<protein>
    <submittedName>
        <fullName evidence="2">Uncharacterized protein</fullName>
    </submittedName>
</protein>
<keyword evidence="3" id="KW-1185">Reference proteome</keyword>
<evidence type="ECO:0000256" key="1">
    <source>
        <dbReference type="SAM" id="MobiDB-lite"/>
    </source>
</evidence>
<name>A0A919JHH0_9ACTN</name>
<evidence type="ECO:0000313" key="3">
    <source>
        <dbReference type="Proteomes" id="UP000647172"/>
    </source>
</evidence>
<reference evidence="2" key="1">
    <citation type="submission" date="2021-01" db="EMBL/GenBank/DDBJ databases">
        <title>Whole genome shotgun sequence of Actinoplanes nipponensis NBRC 14063.</title>
        <authorList>
            <person name="Komaki H."/>
            <person name="Tamura T."/>
        </authorList>
    </citation>
    <scope>NUCLEOTIDE SEQUENCE</scope>
    <source>
        <strain evidence="2">NBRC 14063</strain>
    </source>
</reference>
<gene>
    <name evidence="2" type="ORF">Ani05nite_27010</name>
</gene>